<dbReference type="InterPro" id="IPR020602">
    <property type="entry name" value="GTP_CycHdrlase_I_dom"/>
</dbReference>
<evidence type="ECO:0000313" key="10">
    <source>
        <dbReference type="Proteomes" id="UP000323917"/>
    </source>
</evidence>
<evidence type="ECO:0000256" key="2">
    <source>
        <dbReference type="ARBA" id="ARBA00005080"/>
    </source>
</evidence>
<feature type="domain" description="GTP cyclohydrolase I" evidence="8">
    <location>
        <begin position="120"/>
        <end position="296"/>
    </location>
</feature>
<feature type="binding site" evidence="7">
    <location>
        <position position="189"/>
    </location>
    <ligand>
        <name>Zn(2+)</name>
        <dbReference type="ChEBI" id="CHEBI:29105"/>
    </ligand>
</feature>
<dbReference type="Gene3D" id="1.10.286.10">
    <property type="match status" value="1"/>
</dbReference>
<keyword evidence="5 7" id="KW-0554">One-carbon metabolism</keyword>
<comment type="catalytic activity">
    <reaction evidence="1 7">
        <text>GTP + H2O = 7,8-dihydroneopterin 3'-triphosphate + formate + H(+)</text>
        <dbReference type="Rhea" id="RHEA:17473"/>
        <dbReference type="ChEBI" id="CHEBI:15377"/>
        <dbReference type="ChEBI" id="CHEBI:15378"/>
        <dbReference type="ChEBI" id="CHEBI:15740"/>
        <dbReference type="ChEBI" id="CHEBI:37565"/>
        <dbReference type="ChEBI" id="CHEBI:58462"/>
        <dbReference type="EC" id="3.5.4.16"/>
    </reaction>
</comment>
<dbReference type="PANTHER" id="PTHR11109:SF7">
    <property type="entry name" value="GTP CYCLOHYDROLASE 1"/>
    <property type="match status" value="1"/>
</dbReference>
<dbReference type="EC" id="3.5.4.16" evidence="7"/>
<sequence>MIAGAQHDELAILSIPCPVPVFEASSTRIYSADVKLESLFARNSEFLVVINDIPPTVSISATNLSLLASQITMHTVLELSASSPWHPQRHASLPVLQSEEDKVNQQSPSAQPGEVDLESIQAAVRTILKAVGEDPDRDGLKETPRRVAKMYAEMFEGLHLDPARHLQVLFAEEYDELVLVRDIPFTSMCEHHLLPFTGVAHVGYIPQGHVTGLSKLARVVEEMARRPQVQERMTHKITELIEAELQTTGVGVVMQAEHSCMSIRGIKKHGSSTITSAFRGTLKTSLSSRNEFLSMIDTRSRG</sequence>
<dbReference type="PROSITE" id="PS00860">
    <property type="entry name" value="GTP_CYCLOHYDROL_1_2"/>
    <property type="match status" value="1"/>
</dbReference>
<dbReference type="NCBIfam" id="TIGR00063">
    <property type="entry name" value="folE"/>
    <property type="match status" value="1"/>
</dbReference>
<keyword evidence="10" id="KW-1185">Reference proteome</keyword>
<dbReference type="InterPro" id="IPR043133">
    <property type="entry name" value="GTP-CH-I_C/QueF"/>
</dbReference>
<dbReference type="FunFam" id="3.30.1130.10:FF:000001">
    <property type="entry name" value="GTP cyclohydrolase 1"/>
    <property type="match status" value="1"/>
</dbReference>
<evidence type="ECO:0000256" key="1">
    <source>
        <dbReference type="ARBA" id="ARBA00001052"/>
    </source>
</evidence>
<keyword evidence="6 7" id="KW-0378">Hydrolase</keyword>
<dbReference type="FunFam" id="1.10.286.10:FF:000001">
    <property type="entry name" value="GTP cyclohydrolase 1"/>
    <property type="match status" value="1"/>
</dbReference>
<keyword evidence="7" id="KW-0547">Nucleotide-binding</keyword>
<keyword evidence="7" id="KW-0479">Metal-binding</keyword>
<comment type="subunit">
    <text evidence="7">Homopolymer.</text>
</comment>
<comment type="subunit">
    <text evidence="4">Toroid-shaped homodecamer, composed of two pentamers of five dimers.</text>
</comment>
<keyword evidence="7" id="KW-0862">Zinc</keyword>
<dbReference type="GO" id="GO:0008270">
    <property type="term" value="F:zinc ion binding"/>
    <property type="evidence" value="ECO:0007669"/>
    <property type="project" value="UniProtKB-UniRule"/>
</dbReference>
<evidence type="ECO:0000256" key="5">
    <source>
        <dbReference type="ARBA" id="ARBA00022563"/>
    </source>
</evidence>
<keyword evidence="7" id="KW-0342">GTP-binding</keyword>
<evidence type="ECO:0000313" key="9">
    <source>
        <dbReference type="EMBL" id="QEG37593.1"/>
    </source>
</evidence>
<evidence type="ECO:0000256" key="3">
    <source>
        <dbReference type="ARBA" id="ARBA00008085"/>
    </source>
</evidence>
<reference evidence="9 10" key="1">
    <citation type="submission" date="2019-08" db="EMBL/GenBank/DDBJ databases">
        <title>Deep-cultivation of Planctomycetes and their phenomic and genomic characterization uncovers novel biology.</title>
        <authorList>
            <person name="Wiegand S."/>
            <person name="Jogler M."/>
            <person name="Boedeker C."/>
            <person name="Pinto D."/>
            <person name="Vollmers J."/>
            <person name="Rivas-Marin E."/>
            <person name="Kohn T."/>
            <person name="Peeters S.H."/>
            <person name="Heuer A."/>
            <person name="Rast P."/>
            <person name="Oberbeckmann S."/>
            <person name="Bunk B."/>
            <person name="Jeske O."/>
            <person name="Meyerdierks A."/>
            <person name="Storesund J.E."/>
            <person name="Kallscheuer N."/>
            <person name="Luecker S."/>
            <person name="Lage O.M."/>
            <person name="Pohl T."/>
            <person name="Merkel B.J."/>
            <person name="Hornburger P."/>
            <person name="Mueller R.-W."/>
            <person name="Bruemmer F."/>
            <person name="Labrenz M."/>
            <person name="Spormann A.M."/>
            <person name="Op den Camp H."/>
            <person name="Overmann J."/>
            <person name="Amann R."/>
            <person name="Jetten M.S.M."/>
            <person name="Mascher T."/>
            <person name="Medema M.H."/>
            <person name="Devos D.P."/>
            <person name="Kaster A.-K."/>
            <person name="Ovreas L."/>
            <person name="Rohde M."/>
            <person name="Galperin M.Y."/>
            <person name="Jogler C."/>
        </authorList>
    </citation>
    <scope>NUCLEOTIDE SEQUENCE [LARGE SCALE GENOMIC DNA]</scope>
    <source>
        <strain evidence="9 10">Pr1d</strain>
    </source>
</reference>
<dbReference type="EMBL" id="CP042913">
    <property type="protein sequence ID" value="QEG37593.1"/>
    <property type="molecule type" value="Genomic_DNA"/>
</dbReference>
<dbReference type="UniPathway" id="UPA00848">
    <property type="reaction ID" value="UER00151"/>
</dbReference>
<dbReference type="GO" id="GO:0003934">
    <property type="term" value="F:GTP cyclohydrolase I activity"/>
    <property type="evidence" value="ECO:0007669"/>
    <property type="project" value="UniProtKB-UniRule"/>
</dbReference>
<feature type="binding site" evidence="7">
    <location>
        <position position="260"/>
    </location>
    <ligand>
        <name>Zn(2+)</name>
        <dbReference type="ChEBI" id="CHEBI:29105"/>
    </ligand>
</feature>
<dbReference type="InterPro" id="IPR001474">
    <property type="entry name" value="GTP_CycHdrlase_I"/>
</dbReference>
<evidence type="ECO:0000256" key="6">
    <source>
        <dbReference type="ARBA" id="ARBA00022801"/>
    </source>
</evidence>
<dbReference type="InterPro" id="IPR043134">
    <property type="entry name" value="GTP-CH-I_N"/>
</dbReference>
<proteinExistence type="inferred from homology"/>
<dbReference type="PROSITE" id="PS00859">
    <property type="entry name" value="GTP_CYCLOHYDROL_1_1"/>
    <property type="match status" value="1"/>
</dbReference>
<dbReference type="Gene3D" id="3.30.1130.10">
    <property type="match status" value="1"/>
</dbReference>
<dbReference type="GO" id="GO:0005737">
    <property type="term" value="C:cytoplasm"/>
    <property type="evidence" value="ECO:0007669"/>
    <property type="project" value="TreeGrafter"/>
</dbReference>
<evidence type="ECO:0000256" key="4">
    <source>
        <dbReference type="ARBA" id="ARBA00011857"/>
    </source>
</evidence>
<dbReference type="AlphaFoldDB" id="A0A5B9QUJ8"/>
<gene>
    <name evidence="9" type="primary">folE_2</name>
    <name evidence="7" type="synonym">folE</name>
    <name evidence="9" type="ORF">Pr1d_49390</name>
</gene>
<dbReference type="GO" id="GO:0005525">
    <property type="term" value="F:GTP binding"/>
    <property type="evidence" value="ECO:0007669"/>
    <property type="project" value="UniProtKB-KW"/>
</dbReference>
<comment type="similarity">
    <text evidence="3 7">Belongs to the GTP cyclohydrolase I family.</text>
</comment>
<dbReference type="GO" id="GO:0046654">
    <property type="term" value="P:tetrahydrofolate biosynthetic process"/>
    <property type="evidence" value="ECO:0007669"/>
    <property type="project" value="UniProtKB-UniRule"/>
</dbReference>
<dbReference type="GO" id="GO:0006730">
    <property type="term" value="P:one-carbon metabolic process"/>
    <property type="evidence" value="ECO:0007669"/>
    <property type="project" value="UniProtKB-UniRule"/>
</dbReference>
<protein>
    <recommendedName>
        <fullName evidence="7">GTP cyclohydrolase 1</fullName>
        <ecNumber evidence="7">3.5.4.16</ecNumber>
    </recommendedName>
    <alternativeName>
        <fullName evidence="7">GTP cyclohydrolase I</fullName>
        <shortName evidence="7">GTP-CH-I</shortName>
    </alternativeName>
</protein>
<dbReference type="SUPFAM" id="SSF55620">
    <property type="entry name" value="Tetrahydrobiopterin biosynthesis enzymes-like"/>
    <property type="match status" value="1"/>
</dbReference>
<dbReference type="InterPro" id="IPR018234">
    <property type="entry name" value="GTP_CycHdrlase_I_CS"/>
</dbReference>
<dbReference type="PANTHER" id="PTHR11109">
    <property type="entry name" value="GTP CYCLOHYDROLASE I"/>
    <property type="match status" value="1"/>
</dbReference>
<evidence type="ECO:0000256" key="7">
    <source>
        <dbReference type="HAMAP-Rule" id="MF_00223"/>
    </source>
</evidence>
<organism evidence="9 10">
    <name type="scientific">Bythopirellula goksoeyrii</name>
    <dbReference type="NCBI Taxonomy" id="1400387"/>
    <lineage>
        <taxon>Bacteria</taxon>
        <taxon>Pseudomonadati</taxon>
        <taxon>Planctomycetota</taxon>
        <taxon>Planctomycetia</taxon>
        <taxon>Pirellulales</taxon>
        <taxon>Lacipirellulaceae</taxon>
        <taxon>Bythopirellula</taxon>
    </lineage>
</organism>
<dbReference type="Pfam" id="PF01227">
    <property type="entry name" value="GTP_cyclohydroI"/>
    <property type="match status" value="1"/>
</dbReference>
<dbReference type="NCBIfam" id="NF006826">
    <property type="entry name" value="PRK09347.1-3"/>
    <property type="match status" value="1"/>
</dbReference>
<dbReference type="Proteomes" id="UP000323917">
    <property type="component" value="Chromosome"/>
</dbReference>
<dbReference type="HAMAP" id="MF_00223">
    <property type="entry name" value="FolE"/>
    <property type="match status" value="1"/>
</dbReference>
<dbReference type="KEGG" id="bgok:Pr1d_49390"/>
<feature type="binding site" evidence="7">
    <location>
        <position position="192"/>
    </location>
    <ligand>
        <name>Zn(2+)</name>
        <dbReference type="ChEBI" id="CHEBI:29105"/>
    </ligand>
</feature>
<dbReference type="GO" id="GO:0006729">
    <property type="term" value="P:tetrahydrobiopterin biosynthetic process"/>
    <property type="evidence" value="ECO:0007669"/>
    <property type="project" value="TreeGrafter"/>
</dbReference>
<comment type="pathway">
    <text evidence="2 7">Cofactor biosynthesis; 7,8-dihydroneopterin triphosphate biosynthesis; 7,8-dihydroneopterin triphosphate from GTP: step 1/1.</text>
</comment>
<accession>A0A5B9QUJ8</accession>
<evidence type="ECO:0000259" key="8">
    <source>
        <dbReference type="Pfam" id="PF01227"/>
    </source>
</evidence>
<dbReference type="NCBIfam" id="NF006825">
    <property type="entry name" value="PRK09347.1-2"/>
    <property type="match status" value="1"/>
</dbReference>
<name>A0A5B9QUJ8_9BACT</name>